<dbReference type="Proteomes" id="UP001311915">
    <property type="component" value="Unassembled WGS sequence"/>
</dbReference>
<gene>
    <name evidence="2" type="ORF">R3W88_032536</name>
</gene>
<sequence length="62" mass="6801">MGDIIDELLEDMKGLSLTNEEGKGYNVMINEEEKGEPRGSNEAKISISIWTSTSSRPRQASG</sequence>
<feature type="compositionally biased region" description="Basic and acidic residues" evidence="1">
    <location>
        <begin position="31"/>
        <end position="41"/>
    </location>
</feature>
<feature type="compositionally biased region" description="Low complexity" evidence="1">
    <location>
        <begin position="45"/>
        <end position="55"/>
    </location>
</feature>
<evidence type="ECO:0000313" key="3">
    <source>
        <dbReference type="Proteomes" id="UP001311915"/>
    </source>
</evidence>
<comment type="caution">
    <text evidence="2">The sequence shown here is derived from an EMBL/GenBank/DDBJ whole genome shotgun (WGS) entry which is preliminary data.</text>
</comment>
<evidence type="ECO:0000256" key="1">
    <source>
        <dbReference type="SAM" id="MobiDB-lite"/>
    </source>
</evidence>
<name>A0AAV9LRB2_9SOLN</name>
<proteinExistence type="predicted"/>
<dbReference type="AlphaFoldDB" id="A0AAV9LRB2"/>
<accession>A0AAV9LRB2</accession>
<protein>
    <submittedName>
        <fullName evidence="2">Uncharacterized protein</fullName>
    </submittedName>
</protein>
<reference evidence="2 3" key="1">
    <citation type="submission" date="2023-10" db="EMBL/GenBank/DDBJ databases">
        <title>Genome-Wide Identification Analysis in wild type Solanum Pinnatisectum Reveals Some Genes Defensing Phytophthora Infestans.</title>
        <authorList>
            <person name="Sun C."/>
        </authorList>
    </citation>
    <scope>NUCLEOTIDE SEQUENCE [LARGE SCALE GENOMIC DNA]</scope>
    <source>
        <strain evidence="2">LQN</strain>
        <tissue evidence="2">Leaf</tissue>
    </source>
</reference>
<dbReference type="EMBL" id="JAWPEI010000005">
    <property type="protein sequence ID" value="KAK4727619.1"/>
    <property type="molecule type" value="Genomic_DNA"/>
</dbReference>
<keyword evidence="3" id="KW-1185">Reference proteome</keyword>
<feature type="region of interest" description="Disordered" evidence="1">
    <location>
        <begin position="31"/>
        <end position="62"/>
    </location>
</feature>
<organism evidence="2 3">
    <name type="scientific">Solanum pinnatisectum</name>
    <name type="common">tansyleaf nightshade</name>
    <dbReference type="NCBI Taxonomy" id="50273"/>
    <lineage>
        <taxon>Eukaryota</taxon>
        <taxon>Viridiplantae</taxon>
        <taxon>Streptophyta</taxon>
        <taxon>Embryophyta</taxon>
        <taxon>Tracheophyta</taxon>
        <taxon>Spermatophyta</taxon>
        <taxon>Magnoliopsida</taxon>
        <taxon>eudicotyledons</taxon>
        <taxon>Gunneridae</taxon>
        <taxon>Pentapetalae</taxon>
        <taxon>asterids</taxon>
        <taxon>lamiids</taxon>
        <taxon>Solanales</taxon>
        <taxon>Solanaceae</taxon>
        <taxon>Solanoideae</taxon>
        <taxon>Solaneae</taxon>
        <taxon>Solanum</taxon>
    </lineage>
</organism>
<evidence type="ECO:0000313" key="2">
    <source>
        <dbReference type="EMBL" id="KAK4727619.1"/>
    </source>
</evidence>